<dbReference type="SUPFAM" id="SSF47413">
    <property type="entry name" value="lambda repressor-like DNA-binding domains"/>
    <property type="match status" value="1"/>
</dbReference>
<organism evidence="2 3">
    <name type="scientific">Methylobacterium jeotgali</name>
    <dbReference type="NCBI Taxonomy" id="381630"/>
    <lineage>
        <taxon>Bacteria</taxon>
        <taxon>Pseudomonadati</taxon>
        <taxon>Pseudomonadota</taxon>
        <taxon>Alphaproteobacteria</taxon>
        <taxon>Hyphomicrobiales</taxon>
        <taxon>Methylobacteriaceae</taxon>
        <taxon>Methylobacterium</taxon>
    </lineage>
</organism>
<dbReference type="CDD" id="cd00093">
    <property type="entry name" value="HTH_XRE"/>
    <property type="match status" value="1"/>
</dbReference>
<gene>
    <name evidence="2" type="ORF">AOPFMNJM_1428</name>
</gene>
<dbReference type="Gene3D" id="1.10.260.40">
    <property type="entry name" value="lambda repressor-like DNA-binding domains"/>
    <property type="match status" value="1"/>
</dbReference>
<feature type="domain" description="HTH cro/C1-type" evidence="1">
    <location>
        <begin position="12"/>
        <end position="66"/>
    </location>
</feature>
<sequence>MADLRIRFGRLVAAHRRRLSLTQEALAERAGISVDMVSKIEVGATGARFPMIERLAEALSIDPAELFTTEVSGGRLRDERFSAITTQLARLPNHDLIWIQGVIDAALRPRG</sequence>
<accession>A0ABQ4SSD7</accession>
<comment type="caution">
    <text evidence="2">The sequence shown here is derived from an EMBL/GenBank/DDBJ whole genome shotgun (WGS) entry which is preliminary data.</text>
</comment>
<protein>
    <recommendedName>
        <fullName evidence="1">HTH cro/C1-type domain-containing protein</fullName>
    </recommendedName>
</protein>
<name>A0ABQ4SSD7_9HYPH</name>
<evidence type="ECO:0000313" key="2">
    <source>
        <dbReference type="EMBL" id="GJE06122.1"/>
    </source>
</evidence>
<dbReference type="SMART" id="SM00530">
    <property type="entry name" value="HTH_XRE"/>
    <property type="match status" value="1"/>
</dbReference>
<dbReference type="InterPro" id="IPR010982">
    <property type="entry name" value="Lambda_DNA-bd_dom_sf"/>
</dbReference>
<dbReference type="EMBL" id="BPQR01000022">
    <property type="protein sequence ID" value="GJE06122.1"/>
    <property type="molecule type" value="Genomic_DNA"/>
</dbReference>
<dbReference type="Proteomes" id="UP001055102">
    <property type="component" value="Unassembled WGS sequence"/>
</dbReference>
<reference evidence="2" key="1">
    <citation type="journal article" date="2021" name="Front. Microbiol.">
        <title>Comprehensive Comparative Genomics and Phenotyping of Methylobacterium Species.</title>
        <authorList>
            <person name="Alessa O."/>
            <person name="Ogura Y."/>
            <person name="Fujitani Y."/>
            <person name="Takami H."/>
            <person name="Hayashi T."/>
            <person name="Sahin N."/>
            <person name="Tani A."/>
        </authorList>
    </citation>
    <scope>NUCLEOTIDE SEQUENCE</scope>
    <source>
        <strain evidence="2">LMG 23639</strain>
    </source>
</reference>
<proteinExistence type="predicted"/>
<keyword evidence="3" id="KW-1185">Reference proteome</keyword>
<dbReference type="PROSITE" id="PS50943">
    <property type="entry name" value="HTH_CROC1"/>
    <property type="match status" value="1"/>
</dbReference>
<dbReference type="InterPro" id="IPR001387">
    <property type="entry name" value="Cro/C1-type_HTH"/>
</dbReference>
<reference evidence="2" key="2">
    <citation type="submission" date="2021-08" db="EMBL/GenBank/DDBJ databases">
        <authorList>
            <person name="Tani A."/>
            <person name="Ola A."/>
            <person name="Ogura Y."/>
            <person name="Katsura K."/>
            <person name="Hayashi T."/>
        </authorList>
    </citation>
    <scope>NUCLEOTIDE SEQUENCE</scope>
    <source>
        <strain evidence="2">LMG 23639</strain>
    </source>
</reference>
<dbReference type="RefSeq" id="WP_238274750.1">
    <property type="nucleotide sequence ID" value="NZ_BPQR01000022.1"/>
</dbReference>
<dbReference type="Pfam" id="PF13560">
    <property type="entry name" value="HTH_31"/>
    <property type="match status" value="1"/>
</dbReference>
<evidence type="ECO:0000259" key="1">
    <source>
        <dbReference type="PROSITE" id="PS50943"/>
    </source>
</evidence>
<evidence type="ECO:0000313" key="3">
    <source>
        <dbReference type="Proteomes" id="UP001055102"/>
    </source>
</evidence>